<keyword evidence="1" id="KW-1133">Transmembrane helix</keyword>
<feature type="transmembrane region" description="Helical" evidence="1">
    <location>
        <begin position="36"/>
        <end position="53"/>
    </location>
</feature>
<keyword evidence="1" id="KW-0472">Membrane</keyword>
<evidence type="ECO:0008006" key="4">
    <source>
        <dbReference type="Google" id="ProtNLM"/>
    </source>
</evidence>
<comment type="caution">
    <text evidence="2">The sequence shown here is derived from an EMBL/GenBank/DDBJ whole genome shotgun (WGS) entry which is preliminary data.</text>
</comment>
<evidence type="ECO:0000256" key="1">
    <source>
        <dbReference type="SAM" id="Phobius"/>
    </source>
</evidence>
<evidence type="ECO:0000313" key="2">
    <source>
        <dbReference type="EMBL" id="MFF3338300.1"/>
    </source>
</evidence>
<sequence length="179" mass="20115">MKSGLSVPLPLAKCAFDDPATRRAYEKVRRRARVSLWIRVAVFLALLIVAKAFKEEETQLVSGTASFLLIPTAFLLAGPAKRLHWLRAVGSVLKSRPWMYCSAVRRPDAKVYAGTAVQLRFDDRRSDEGETPVLAARTWRRRRRWSGEFEHGAWFAGSPDDGGVLALPGGQRLMTLHRQ</sequence>
<protein>
    <recommendedName>
        <fullName evidence="4">Integral membrane protein</fullName>
    </recommendedName>
</protein>
<organism evidence="2 3">
    <name type="scientific">Streptomyces flavidovirens</name>
    <dbReference type="NCBI Taxonomy" id="67298"/>
    <lineage>
        <taxon>Bacteria</taxon>
        <taxon>Bacillati</taxon>
        <taxon>Actinomycetota</taxon>
        <taxon>Actinomycetes</taxon>
        <taxon>Kitasatosporales</taxon>
        <taxon>Streptomycetaceae</taxon>
        <taxon>Streptomyces</taxon>
    </lineage>
</organism>
<dbReference type="RefSeq" id="WP_355725522.1">
    <property type="nucleotide sequence ID" value="NZ_JBEXNP010000022.1"/>
</dbReference>
<dbReference type="EMBL" id="JBIAPK010000002">
    <property type="protein sequence ID" value="MFF3338300.1"/>
    <property type="molecule type" value="Genomic_DNA"/>
</dbReference>
<dbReference type="Proteomes" id="UP001601976">
    <property type="component" value="Unassembled WGS sequence"/>
</dbReference>
<keyword evidence="1" id="KW-0812">Transmembrane</keyword>
<proteinExistence type="predicted"/>
<keyword evidence="3" id="KW-1185">Reference proteome</keyword>
<accession>A0ABW6R9W7</accession>
<gene>
    <name evidence="2" type="ORF">ACFYWW_06110</name>
</gene>
<name>A0ABW6R9W7_9ACTN</name>
<feature type="transmembrane region" description="Helical" evidence="1">
    <location>
        <begin position="59"/>
        <end position="77"/>
    </location>
</feature>
<evidence type="ECO:0000313" key="3">
    <source>
        <dbReference type="Proteomes" id="UP001601976"/>
    </source>
</evidence>
<reference evidence="2 3" key="1">
    <citation type="submission" date="2024-10" db="EMBL/GenBank/DDBJ databases">
        <title>The Natural Products Discovery Center: Release of the First 8490 Sequenced Strains for Exploring Actinobacteria Biosynthetic Diversity.</title>
        <authorList>
            <person name="Kalkreuter E."/>
            <person name="Kautsar S.A."/>
            <person name="Yang D."/>
            <person name="Bader C.D."/>
            <person name="Teijaro C.N."/>
            <person name="Fluegel L."/>
            <person name="Davis C.M."/>
            <person name="Simpson J.R."/>
            <person name="Lauterbach L."/>
            <person name="Steele A.D."/>
            <person name="Gui C."/>
            <person name="Meng S."/>
            <person name="Li G."/>
            <person name="Viehrig K."/>
            <person name="Ye F."/>
            <person name="Su P."/>
            <person name="Kiefer A.F."/>
            <person name="Nichols A."/>
            <person name="Cepeda A.J."/>
            <person name="Yan W."/>
            <person name="Fan B."/>
            <person name="Jiang Y."/>
            <person name="Adhikari A."/>
            <person name="Zheng C.-J."/>
            <person name="Schuster L."/>
            <person name="Cowan T.M."/>
            <person name="Smanski M.J."/>
            <person name="Chevrette M.G."/>
            <person name="De Carvalho L.P.S."/>
            <person name="Shen B."/>
        </authorList>
    </citation>
    <scope>NUCLEOTIDE SEQUENCE [LARGE SCALE GENOMIC DNA]</scope>
    <source>
        <strain evidence="2 3">NPDC003029</strain>
    </source>
</reference>